<evidence type="ECO:0008006" key="3">
    <source>
        <dbReference type="Google" id="ProtNLM"/>
    </source>
</evidence>
<dbReference type="AlphaFoldDB" id="A0A0G1SIV3"/>
<evidence type="ECO:0000313" key="1">
    <source>
        <dbReference type="EMBL" id="KKU33240.1"/>
    </source>
</evidence>
<gene>
    <name evidence="1" type="ORF">UX47_C0005G0042</name>
</gene>
<comment type="caution">
    <text evidence="1">The sequence shown here is derived from an EMBL/GenBank/DDBJ whole genome shotgun (WGS) entry which is preliminary data.</text>
</comment>
<accession>A0A0G1SIV3</accession>
<proteinExistence type="predicted"/>
<evidence type="ECO:0000313" key="2">
    <source>
        <dbReference type="Proteomes" id="UP000034794"/>
    </source>
</evidence>
<reference evidence="1 2" key="1">
    <citation type="journal article" date="2015" name="Nature">
        <title>rRNA introns, odd ribosomes, and small enigmatic genomes across a large radiation of phyla.</title>
        <authorList>
            <person name="Brown C.T."/>
            <person name="Hug L.A."/>
            <person name="Thomas B.C."/>
            <person name="Sharon I."/>
            <person name="Castelle C.J."/>
            <person name="Singh A."/>
            <person name="Wilkins M.J."/>
            <person name="Williams K.H."/>
            <person name="Banfield J.F."/>
        </authorList>
    </citation>
    <scope>NUCLEOTIDE SEQUENCE [LARGE SCALE GENOMIC DNA]</scope>
</reference>
<sequence>MRLEMGERLTWGLAEKLRNQGEKDFALACLEVGCEVYYQIPIGDSKIDFYVVNPKANTGGKLVEVTMEKRDELKKRYIQKGRGVQKKRVINATGLRKQRQLDSMRQSGHKWTVLFNEEIGNLRKKRNEG</sequence>
<name>A0A0G1SIV3_9BACT</name>
<dbReference type="Proteomes" id="UP000034794">
    <property type="component" value="Unassembled WGS sequence"/>
</dbReference>
<dbReference type="EMBL" id="LCMI01000005">
    <property type="protein sequence ID" value="KKU33240.1"/>
    <property type="molecule type" value="Genomic_DNA"/>
</dbReference>
<protein>
    <recommendedName>
        <fullName evidence="3">DUF559 domain-containing protein</fullName>
    </recommendedName>
</protein>
<organism evidence="1 2">
    <name type="scientific">Candidatus Collierbacteria bacterium GW2011_GWA2_46_26</name>
    <dbReference type="NCBI Taxonomy" id="1618381"/>
    <lineage>
        <taxon>Bacteria</taxon>
        <taxon>Candidatus Collieribacteriota</taxon>
    </lineage>
</organism>